<organism evidence="1 2">
    <name type="scientific">Araneus ventricosus</name>
    <name type="common">Orbweaver spider</name>
    <name type="synonym">Epeira ventricosa</name>
    <dbReference type="NCBI Taxonomy" id="182803"/>
    <lineage>
        <taxon>Eukaryota</taxon>
        <taxon>Metazoa</taxon>
        <taxon>Ecdysozoa</taxon>
        <taxon>Arthropoda</taxon>
        <taxon>Chelicerata</taxon>
        <taxon>Arachnida</taxon>
        <taxon>Araneae</taxon>
        <taxon>Araneomorphae</taxon>
        <taxon>Entelegynae</taxon>
        <taxon>Araneoidea</taxon>
        <taxon>Araneidae</taxon>
        <taxon>Araneus</taxon>
    </lineage>
</organism>
<evidence type="ECO:0000313" key="1">
    <source>
        <dbReference type="EMBL" id="GBO07287.1"/>
    </source>
</evidence>
<dbReference type="Proteomes" id="UP000499080">
    <property type="component" value="Unassembled WGS sequence"/>
</dbReference>
<protein>
    <submittedName>
        <fullName evidence="1">Uncharacterized protein</fullName>
    </submittedName>
</protein>
<accession>A0A4Y2U6S3</accession>
<reference evidence="1 2" key="1">
    <citation type="journal article" date="2019" name="Sci. Rep.">
        <title>Orb-weaving spider Araneus ventricosus genome elucidates the spidroin gene catalogue.</title>
        <authorList>
            <person name="Kono N."/>
            <person name="Nakamura H."/>
            <person name="Ohtoshi R."/>
            <person name="Moran D.A.P."/>
            <person name="Shinohara A."/>
            <person name="Yoshida Y."/>
            <person name="Fujiwara M."/>
            <person name="Mori M."/>
            <person name="Tomita M."/>
            <person name="Arakawa K."/>
        </authorList>
    </citation>
    <scope>NUCLEOTIDE SEQUENCE [LARGE SCALE GENOMIC DNA]</scope>
</reference>
<gene>
    <name evidence="1" type="ORF">AVEN_58655_1</name>
</gene>
<dbReference type="AlphaFoldDB" id="A0A4Y2U6S3"/>
<sequence length="130" mass="14777">MGRHMKTQCEKAEEFSSSLLAGVDEVFGSRRALREPLKANQILLIFWRTRKNSLFNWSHVTAYIVVSHMLGQICKAKRIHLSVSTFKDPPPLSTEKQRSVVQSGFAPFPWFVVISSTDASRSSSRKELHT</sequence>
<evidence type="ECO:0000313" key="2">
    <source>
        <dbReference type="Proteomes" id="UP000499080"/>
    </source>
</evidence>
<name>A0A4Y2U6S3_ARAVE</name>
<keyword evidence="2" id="KW-1185">Reference proteome</keyword>
<proteinExistence type="predicted"/>
<dbReference type="EMBL" id="BGPR01033388">
    <property type="protein sequence ID" value="GBO07287.1"/>
    <property type="molecule type" value="Genomic_DNA"/>
</dbReference>
<comment type="caution">
    <text evidence="1">The sequence shown here is derived from an EMBL/GenBank/DDBJ whole genome shotgun (WGS) entry which is preliminary data.</text>
</comment>